<dbReference type="OrthoDB" id="3020812at2759"/>
<gene>
    <name evidence="1" type="ORF">M413DRAFT_333906</name>
</gene>
<protein>
    <submittedName>
        <fullName evidence="1">Uncharacterized protein</fullName>
    </submittedName>
</protein>
<dbReference type="EMBL" id="KN831772">
    <property type="protein sequence ID" value="KIM45190.1"/>
    <property type="molecule type" value="Genomic_DNA"/>
</dbReference>
<sequence length="370" mass="41714">MNKLLRRFAPRGVFMIIGFYIFSSLRSLRFGDQLLLSVDLLLDQAVVALLPSLPSFRDDLAHSQSTLSCFVQEGKWGWGSNSWPTFTPNRGCLQDTPAKLALLSPNPTNEICKLLVGRRLLFVGPESTYYLHTLWLASLESYENRSHTCLGQRFCTFHHICRLPSSQNNFGRDEISGRKKKIPSANALLATKSSILRFSLSTNLHTSDQYSGVRPQNTHWLKSARRSDVVVMNRGPIPAPGWTYPTDGNTANWTFAVDLCGRKNYLGNNDCTGDLEQLLVNAALHATLNIFLPDLLLSLGNLLADFELRKTRLFWHGSWYIQPLCAKFNLPNTIPLLRGILPKSPPVDPWSFYYNSQGESLTSNNSYLRC</sequence>
<dbReference type="AlphaFoldDB" id="A0A0C3C8P1"/>
<reference evidence="1 2" key="1">
    <citation type="submission" date="2014-04" db="EMBL/GenBank/DDBJ databases">
        <authorList>
            <consortium name="DOE Joint Genome Institute"/>
            <person name="Kuo A."/>
            <person name="Gay G."/>
            <person name="Dore J."/>
            <person name="Kohler A."/>
            <person name="Nagy L.G."/>
            <person name="Floudas D."/>
            <person name="Copeland A."/>
            <person name="Barry K.W."/>
            <person name="Cichocki N."/>
            <person name="Veneault-Fourrey C."/>
            <person name="LaButti K."/>
            <person name="Lindquist E.A."/>
            <person name="Lipzen A."/>
            <person name="Lundell T."/>
            <person name="Morin E."/>
            <person name="Murat C."/>
            <person name="Sun H."/>
            <person name="Tunlid A."/>
            <person name="Henrissat B."/>
            <person name="Grigoriev I.V."/>
            <person name="Hibbett D.S."/>
            <person name="Martin F."/>
            <person name="Nordberg H.P."/>
            <person name="Cantor M.N."/>
            <person name="Hua S.X."/>
        </authorList>
    </citation>
    <scope>NUCLEOTIDE SEQUENCE [LARGE SCALE GENOMIC DNA]</scope>
    <source>
        <strain evidence="2">h7</strain>
    </source>
</reference>
<evidence type="ECO:0000313" key="2">
    <source>
        <dbReference type="Proteomes" id="UP000053424"/>
    </source>
</evidence>
<name>A0A0C3C8P1_HEBCY</name>
<organism evidence="1 2">
    <name type="scientific">Hebeloma cylindrosporum</name>
    <dbReference type="NCBI Taxonomy" id="76867"/>
    <lineage>
        <taxon>Eukaryota</taxon>
        <taxon>Fungi</taxon>
        <taxon>Dikarya</taxon>
        <taxon>Basidiomycota</taxon>
        <taxon>Agaricomycotina</taxon>
        <taxon>Agaricomycetes</taxon>
        <taxon>Agaricomycetidae</taxon>
        <taxon>Agaricales</taxon>
        <taxon>Agaricineae</taxon>
        <taxon>Hymenogastraceae</taxon>
        <taxon>Hebeloma</taxon>
    </lineage>
</organism>
<dbReference type="HOGENOM" id="CLU_748141_0_0_1"/>
<proteinExistence type="predicted"/>
<accession>A0A0C3C8P1</accession>
<dbReference type="Proteomes" id="UP000053424">
    <property type="component" value="Unassembled WGS sequence"/>
</dbReference>
<keyword evidence="2" id="KW-1185">Reference proteome</keyword>
<dbReference type="STRING" id="686832.A0A0C3C8P1"/>
<evidence type="ECO:0000313" key="1">
    <source>
        <dbReference type="EMBL" id="KIM45190.1"/>
    </source>
</evidence>
<reference evidence="2" key="2">
    <citation type="submission" date="2015-01" db="EMBL/GenBank/DDBJ databases">
        <title>Evolutionary Origins and Diversification of the Mycorrhizal Mutualists.</title>
        <authorList>
            <consortium name="DOE Joint Genome Institute"/>
            <consortium name="Mycorrhizal Genomics Consortium"/>
            <person name="Kohler A."/>
            <person name="Kuo A."/>
            <person name="Nagy L.G."/>
            <person name="Floudas D."/>
            <person name="Copeland A."/>
            <person name="Barry K.W."/>
            <person name="Cichocki N."/>
            <person name="Veneault-Fourrey C."/>
            <person name="LaButti K."/>
            <person name="Lindquist E.A."/>
            <person name="Lipzen A."/>
            <person name="Lundell T."/>
            <person name="Morin E."/>
            <person name="Murat C."/>
            <person name="Riley R."/>
            <person name="Ohm R."/>
            <person name="Sun H."/>
            <person name="Tunlid A."/>
            <person name="Henrissat B."/>
            <person name="Grigoriev I.V."/>
            <person name="Hibbett D.S."/>
            <person name="Martin F."/>
        </authorList>
    </citation>
    <scope>NUCLEOTIDE SEQUENCE [LARGE SCALE GENOMIC DNA]</scope>
    <source>
        <strain evidence="2">h7</strain>
    </source>
</reference>